<reference evidence="9 10" key="1">
    <citation type="submission" date="2017-12" db="EMBL/GenBank/DDBJ databases">
        <title>Gene loss provides genomic basis for host adaptation in cereal stripe rust fungi.</title>
        <authorList>
            <person name="Xia C."/>
        </authorList>
    </citation>
    <scope>NUCLEOTIDE SEQUENCE [LARGE SCALE GENOMIC DNA]</scope>
    <source>
        <strain evidence="9 10">93TX-2</strain>
    </source>
</reference>
<keyword evidence="10" id="KW-1185">Reference proteome</keyword>
<keyword evidence="7" id="KW-1015">Disulfide bond</keyword>
<evidence type="ECO:0000256" key="6">
    <source>
        <dbReference type="ARBA" id="ARBA00023295"/>
    </source>
</evidence>
<comment type="catalytic activity">
    <reaction evidence="1 7">
        <text>Hydrolysis of terminal, non-reducing alpha-D-galactose residues in alpha-D-galactosides, including galactose oligosaccharides, galactomannans and galactolipids.</text>
        <dbReference type="EC" id="3.2.1.22"/>
    </reaction>
</comment>
<comment type="similarity">
    <text evidence="2 7">Belongs to the glycosyl hydrolase 27 family.</text>
</comment>
<dbReference type="VEuPathDB" id="FungiDB:PSTT_02731"/>
<dbReference type="InterPro" id="IPR013785">
    <property type="entry name" value="Aldolase_TIM"/>
</dbReference>
<reference evidence="10" key="3">
    <citation type="journal article" date="2018" name="Mol. Plant Microbe Interact.">
        <title>Genome sequence resources for the wheat stripe rust pathogen (Puccinia striiformis f. sp. tritici) and the barley stripe rust pathogen (Puccinia striiformis f. sp. hordei).</title>
        <authorList>
            <person name="Xia C."/>
            <person name="Wang M."/>
            <person name="Yin C."/>
            <person name="Cornejo O.E."/>
            <person name="Hulbert S.H."/>
            <person name="Chen X."/>
        </authorList>
    </citation>
    <scope>NUCLEOTIDE SEQUENCE [LARGE SCALE GENOMIC DNA]</scope>
    <source>
        <strain evidence="10">93TX-2</strain>
    </source>
</reference>
<evidence type="ECO:0000256" key="7">
    <source>
        <dbReference type="RuleBase" id="RU361168"/>
    </source>
</evidence>
<dbReference type="SUPFAM" id="SSF51445">
    <property type="entry name" value="(Trans)glycosidases"/>
    <property type="match status" value="1"/>
</dbReference>
<dbReference type="InterPro" id="IPR017853">
    <property type="entry name" value="GH"/>
</dbReference>
<proteinExistence type="inferred from homology"/>
<keyword evidence="4" id="KW-0732">Signal</keyword>
<dbReference type="OrthoDB" id="2497659at2759"/>
<sequence>MLKGLDKIFLDKARTTPFDPLIHHRSRPASDTESPSPRMYAMHWVGLAVFIFSTIGSTNQSPTNAVARRGPPPGPKPAMGWNSFWPFGCGKHVKEHKLREQADLLAEKGLNTAGYSTFIVECGWEDWVNKDGSPKHMKKAFKHGVRPFSDYLNTKGLHLGLSSWAGKQICRRDVDDNFYDGRDGSKDLKLYITKLVEWGMVYFSHRPCGTAWPSRLQSPHRAAQLNNRYIAMEDAIRDSGAKIFYSTGQWGTAPDSTNQLRANSWTVAAETRDNWYSFIKTLNELVPVASKTRLGSFADLGFLQLGDNKLTGTEKLTQFAFWAAAKSPLIFSTDLWKLDQFSIDMLKNPGPIAVNQDDLGKSITFKRRYSLDKDIWSGPLSDGSTVAVIINWEDNTSQKVIDLADLGFSSAHLYDVWTGKDLHMVKGTYTTTVGGHGALFLKLTETTPAPKPKFKRFPAEMADAMGTARLKDVTPKLKAMSQIAPDGKGGVRWSNIPGGQAGGNVLVSIDYINAYLPDNTKYYFKPSWGFDANLGTRDDPNLAFRRTVITVNDTKKVIVDFPISGLLWEDVHEGFLVSLPLLPGDSNKILIEGVGDWAPDFVSLSVEQKPEQAS</sequence>
<dbReference type="PANTHER" id="PTHR11452">
    <property type="entry name" value="ALPHA-GALACTOSIDASE/ALPHA-N-ACETYLGALACTOSAMINIDASE"/>
    <property type="match status" value="1"/>
</dbReference>
<feature type="domain" description="Alpha galactosidase C-terminal" evidence="8">
    <location>
        <begin position="373"/>
        <end position="443"/>
    </location>
</feature>
<evidence type="ECO:0000256" key="4">
    <source>
        <dbReference type="ARBA" id="ARBA00022729"/>
    </source>
</evidence>
<protein>
    <recommendedName>
        <fullName evidence="3 7">Alpha-galactosidase</fullName>
        <ecNumber evidence="3 7">3.2.1.22</ecNumber>
    </recommendedName>
    <alternativeName>
        <fullName evidence="7">Melibiase</fullName>
    </alternativeName>
</protein>
<evidence type="ECO:0000313" key="10">
    <source>
        <dbReference type="Proteomes" id="UP000238274"/>
    </source>
</evidence>
<evidence type="ECO:0000256" key="1">
    <source>
        <dbReference type="ARBA" id="ARBA00001255"/>
    </source>
</evidence>
<evidence type="ECO:0000313" key="9">
    <source>
        <dbReference type="EMBL" id="POW23476.1"/>
    </source>
</evidence>
<gene>
    <name evidence="9" type="ORF">PSHT_00018</name>
</gene>
<dbReference type="Gene3D" id="2.60.40.1180">
    <property type="entry name" value="Golgi alpha-mannosidase II"/>
    <property type="match status" value="1"/>
</dbReference>
<reference evidence="10" key="2">
    <citation type="journal article" date="2018" name="BMC Genomics">
        <title>Genomic insights into host adaptation between the wheat stripe rust pathogen (Puccinia striiformis f. sp. tritici) and the barley stripe rust pathogen (Puccinia striiformis f. sp. hordei).</title>
        <authorList>
            <person name="Xia C."/>
            <person name="Wang M."/>
            <person name="Yin C."/>
            <person name="Cornejo O.E."/>
            <person name="Hulbert S.H."/>
            <person name="Chen X."/>
        </authorList>
    </citation>
    <scope>NUCLEOTIDE SEQUENCE [LARGE SCALE GENOMIC DNA]</scope>
    <source>
        <strain evidence="10">93TX-2</strain>
    </source>
</reference>
<dbReference type="Pfam" id="PF16499">
    <property type="entry name" value="Melibiase_2"/>
    <property type="match status" value="1"/>
</dbReference>
<dbReference type="Gene3D" id="3.20.20.70">
    <property type="entry name" value="Aldolase class I"/>
    <property type="match status" value="1"/>
</dbReference>
<dbReference type="EMBL" id="PKSM01000001">
    <property type="protein sequence ID" value="POW23476.1"/>
    <property type="molecule type" value="Genomic_DNA"/>
</dbReference>
<dbReference type="GO" id="GO:0004557">
    <property type="term" value="F:alpha-galactosidase activity"/>
    <property type="evidence" value="ECO:0007669"/>
    <property type="project" value="UniProtKB-EC"/>
</dbReference>
<dbReference type="InterPro" id="IPR041233">
    <property type="entry name" value="Melibiase_C"/>
</dbReference>
<evidence type="ECO:0000256" key="5">
    <source>
        <dbReference type="ARBA" id="ARBA00022801"/>
    </source>
</evidence>
<dbReference type="Proteomes" id="UP000238274">
    <property type="component" value="Unassembled WGS sequence"/>
</dbReference>
<evidence type="ECO:0000256" key="3">
    <source>
        <dbReference type="ARBA" id="ARBA00012755"/>
    </source>
</evidence>
<dbReference type="InterPro" id="IPR002241">
    <property type="entry name" value="Glyco_hydro_27"/>
</dbReference>
<dbReference type="AlphaFoldDB" id="A0A2S4WNY1"/>
<dbReference type="InterPro" id="IPR013780">
    <property type="entry name" value="Glyco_hydro_b"/>
</dbReference>
<dbReference type="Pfam" id="PF17801">
    <property type="entry name" value="Melibiase_C"/>
    <property type="match status" value="1"/>
</dbReference>
<comment type="caution">
    <text evidence="9">The sequence shown here is derived from an EMBL/GenBank/DDBJ whole genome shotgun (WGS) entry which is preliminary data.</text>
</comment>
<evidence type="ECO:0000259" key="8">
    <source>
        <dbReference type="Pfam" id="PF17801"/>
    </source>
</evidence>
<dbReference type="EC" id="3.2.1.22" evidence="3 7"/>
<keyword evidence="6 7" id="KW-0326">Glycosidase</keyword>
<keyword evidence="5 7" id="KW-0378">Hydrolase</keyword>
<dbReference type="GO" id="GO:0005975">
    <property type="term" value="P:carbohydrate metabolic process"/>
    <property type="evidence" value="ECO:0007669"/>
    <property type="project" value="InterPro"/>
</dbReference>
<evidence type="ECO:0000256" key="2">
    <source>
        <dbReference type="ARBA" id="ARBA00009743"/>
    </source>
</evidence>
<accession>A0A2S4WNY1</accession>
<dbReference type="VEuPathDB" id="FungiDB:PSHT_00018"/>
<dbReference type="SUPFAM" id="SSF51011">
    <property type="entry name" value="Glycosyl hydrolase domain"/>
    <property type="match status" value="1"/>
</dbReference>
<organism evidence="9 10">
    <name type="scientific">Puccinia striiformis</name>
    <dbReference type="NCBI Taxonomy" id="27350"/>
    <lineage>
        <taxon>Eukaryota</taxon>
        <taxon>Fungi</taxon>
        <taxon>Dikarya</taxon>
        <taxon>Basidiomycota</taxon>
        <taxon>Pucciniomycotina</taxon>
        <taxon>Pucciniomycetes</taxon>
        <taxon>Pucciniales</taxon>
        <taxon>Pucciniaceae</taxon>
        <taxon>Puccinia</taxon>
    </lineage>
</organism>
<dbReference type="PRINTS" id="PR00740">
    <property type="entry name" value="GLHYDRLASE27"/>
</dbReference>
<name>A0A2S4WNY1_9BASI</name>
<dbReference type="PANTHER" id="PTHR11452:SF75">
    <property type="entry name" value="ALPHA-GALACTOSIDASE MEL1"/>
    <property type="match status" value="1"/>
</dbReference>